<dbReference type="KEGG" id="ccac:CcaHIS019_0110560"/>
<evidence type="ECO:0000313" key="12">
    <source>
        <dbReference type="EMBL" id="BEI88338.1"/>
    </source>
</evidence>
<feature type="transmembrane region" description="Helical" evidence="11">
    <location>
        <begin position="178"/>
        <end position="201"/>
    </location>
</feature>
<dbReference type="Gene3D" id="3.40.50.2000">
    <property type="entry name" value="Glycogen Phosphorylase B"/>
    <property type="match status" value="1"/>
</dbReference>
<keyword evidence="13" id="KW-1185">Reference proteome</keyword>
<dbReference type="GO" id="GO:0004577">
    <property type="term" value="F:N-acetylglucosaminyldiphosphodolichol N-acetylglucosaminyltransferase activity"/>
    <property type="evidence" value="ECO:0007669"/>
    <property type="project" value="TreeGrafter"/>
</dbReference>
<dbReference type="PANTHER" id="PTHR12154">
    <property type="entry name" value="GLYCOSYL TRANSFERASE-RELATED"/>
    <property type="match status" value="1"/>
</dbReference>
<evidence type="ECO:0000256" key="1">
    <source>
        <dbReference type="ARBA" id="ARBA00004389"/>
    </source>
</evidence>
<sequence>MQPHMQQQRREAVTLPVWIPFGLLFLVILGVTLILLDPIETIRELTRFREWNSRGQILLLAAILFPAIAASLLLVRRVNLVRPGASAWSPPPRRKLGERVSLGVFMGSGGHTAEMRQLLKSVDRRRYSPRVYVYCHGDEMSLRAVAEIEGIKQKDERRGGGYTLVALPRARKVGEGRISTLFSATKTALHAFFHTFILPLADAPLRPWVDVLLVNGPGTAVVLVAVAYIRRIVGLSHTRIVYVESFARVNSLSLSGKLLRYFVDTFVVQWPDAAGDELMPIDEDAIEKPKGVNDEPTQEELKRALDEKESRTVYRGWLV</sequence>
<dbReference type="Proteomes" id="UP001233271">
    <property type="component" value="Chromosome 1"/>
</dbReference>
<evidence type="ECO:0000256" key="2">
    <source>
        <dbReference type="ARBA" id="ARBA00004590"/>
    </source>
</evidence>
<evidence type="ECO:0000256" key="5">
    <source>
        <dbReference type="ARBA" id="ARBA00017467"/>
    </source>
</evidence>
<comment type="similarity">
    <text evidence="3">Belongs to the ALG14 family.</text>
</comment>
<proteinExistence type="inferred from homology"/>
<dbReference type="PANTHER" id="PTHR12154:SF4">
    <property type="entry name" value="UDP-N-ACETYLGLUCOSAMINE TRANSFERASE SUBUNIT ALG14 HOMOLOG"/>
    <property type="match status" value="1"/>
</dbReference>
<comment type="subunit">
    <text evidence="4">Heterodimer with ALG13 to form a functional enzyme.</text>
</comment>
<evidence type="ECO:0000256" key="3">
    <source>
        <dbReference type="ARBA" id="ARBA00009731"/>
    </source>
</evidence>
<evidence type="ECO:0000256" key="6">
    <source>
        <dbReference type="ARBA" id="ARBA00022692"/>
    </source>
</evidence>
<evidence type="ECO:0000256" key="11">
    <source>
        <dbReference type="SAM" id="Phobius"/>
    </source>
</evidence>
<feature type="transmembrane region" description="Helical" evidence="11">
    <location>
        <begin position="207"/>
        <end position="229"/>
    </location>
</feature>
<name>A0AA48II49_9TREE</name>
<dbReference type="GO" id="GO:0043541">
    <property type="term" value="C:UDP-N-acetylglucosamine transferase complex"/>
    <property type="evidence" value="ECO:0007669"/>
    <property type="project" value="TreeGrafter"/>
</dbReference>
<dbReference type="EMBL" id="AP028212">
    <property type="protein sequence ID" value="BEI88338.1"/>
    <property type="molecule type" value="Genomic_DNA"/>
</dbReference>
<dbReference type="AlphaFoldDB" id="A0AA48II49"/>
<keyword evidence="6 11" id="KW-0812">Transmembrane</keyword>
<reference evidence="12" key="1">
    <citation type="journal article" date="2023" name="BMC Genomics">
        <title>Chromosome-level genome assemblies of Cutaneotrichosporon spp. (Trichosporonales, Basidiomycota) reveal imbalanced evolution between nucleotide sequences and chromosome synteny.</title>
        <authorList>
            <person name="Kobayashi Y."/>
            <person name="Kayamori A."/>
            <person name="Aoki K."/>
            <person name="Shiwa Y."/>
            <person name="Matsutani M."/>
            <person name="Fujita N."/>
            <person name="Sugita T."/>
            <person name="Iwasaki W."/>
            <person name="Tanaka N."/>
            <person name="Takashima M."/>
        </authorList>
    </citation>
    <scope>NUCLEOTIDE SEQUENCE</scope>
    <source>
        <strain evidence="12">HIS019</strain>
    </source>
</reference>
<accession>A0AA48II49</accession>
<dbReference type="GO" id="GO:0031965">
    <property type="term" value="C:nuclear membrane"/>
    <property type="evidence" value="ECO:0007669"/>
    <property type="project" value="UniProtKB-SubCell"/>
</dbReference>
<protein>
    <recommendedName>
        <fullName evidence="5">UDP-N-acetylglucosamine transferase subunit ALG14</fullName>
    </recommendedName>
    <alternativeName>
        <fullName evidence="10">Asparagine-linked glycosylation protein 14</fullName>
    </alternativeName>
</protein>
<comment type="subcellular location">
    <subcellularLocation>
        <location evidence="1">Endoplasmic reticulum membrane</location>
        <topology evidence="1">Single-pass membrane protein</topology>
    </subcellularLocation>
    <subcellularLocation>
        <location evidence="2">Nucleus membrane</location>
        <topology evidence="2">Single-pass membrane protein</topology>
    </subcellularLocation>
</comment>
<evidence type="ECO:0000313" key="13">
    <source>
        <dbReference type="Proteomes" id="UP001233271"/>
    </source>
</evidence>
<keyword evidence="8 11" id="KW-1133">Transmembrane helix</keyword>
<keyword evidence="9 11" id="KW-0472">Membrane</keyword>
<dbReference type="Pfam" id="PF08660">
    <property type="entry name" value="Alg14"/>
    <property type="match status" value="1"/>
</dbReference>
<evidence type="ECO:0000256" key="9">
    <source>
        <dbReference type="ARBA" id="ARBA00023136"/>
    </source>
</evidence>
<evidence type="ECO:0000256" key="8">
    <source>
        <dbReference type="ARBA" id="ARBA00022989"/>
    </source>
</evidence>
<feature type="transmembrane region" description="Helical" evidence="11">
    <location>
        <begin position="56"/>
        <end position="75"/>
    </location>
</feature>
<organism evidence="12 13">
    <name type="scientific">Cutaneotrichosporon cavernicola</name>
    <dbReference type="NCBI Taxonomy" id="279322"/>
    <lineage>
        <taxon>Eukaryota</taxon>
        <taxon>Fungi</taxon>
        <taxon>Dikarya</taxon>
        <taxon>Basidiomycota</taxon>
        <taxon>Agaricomycotina</taxon>
        <taxon>Tremellomycetes</taxon>
        <taxon>Trichosporonales</taxon>
        <taxon>Trichosporonaceae</taxon>
        <taxon>Cutaneotrichosporon</taxon>
    </lineage>
</organism>
<dbReference type="GO" id="GO:0006488">
    <property type="term" value="P:dolichol-linked oligosaccharide biosynthetic process"/>
    <property type="evidence" value="ECO:0007669"/>
    <property type="project" value="InterPro"/>
</dbReference>
<keyword evidence="7" id="KW-0256">Endoplasmic reticulum</keyword>
<evidence type="ECO:0000256" key="7">
    <source>
        <dbReference type="ARBA" id="ARBA00022824"/>
    </source>
</evidence>
<evidence type="ECO:0000256" key="10">
    <source>
        <dbReference type="ARBA" id="ARBA00032062"/>
    </source>
</evidence>
<dbReference type="InterPro" id="IPR013969">
    <property type="entry name" value="Oligosacch_biosynth_Alg14"/>
</dbReference>
<evidence type="ECO:0000256" key="4">
    <source>
        <dbReference type="ARBA" id="ARBA00011335"/>
    </source>
</evidence>
<gene>
    <name evidence="12" type="primary">ALG14</name>
    <name evidence="12" type="ORF">CcaverHIS019_0110560</name>
</gene>
<feature type="transmembrane region" description="Helical" evidence="11">
    <location>
        <begin position="12"/>
        <end position="36"/>
    </location>
</feature>
<dbReference type="GeneID" id="85492209"/>
<dbReference type="RefSeq" id="XP_060453604.1">
    <property type="nucleotide sequence ID" value="XM_060596630.1"/>
</dbReference>